<evidence type="ECO:0000259" key="6">
    <source>
        <dbReference type="PROSITE" id="PS51162"/>
    </source>
</evidence>
<protein>
    <recommendedName>
        <fullName evidence="6">Thyroglobulin type-1 domain-containing protein</fullName>
    </recommendedName>
</protein>
<dbReference type="InterPro" id="IPR036857">
    <property type="entry name" value="Thyroglobulin_1_sf"/>
</dbReference>
<evidence type="ECO:0000313" key="8">
    <source>
        <dbReference type="Proteomes" id="UP000827092"/>
    </source>
</evidence>
<dbReference type="CDD" id="cd00191">
    <property type="entry name" value="TY"/>
    <property type="match status" value="2"/>
</dbReference>
<dbReference type="SMART" id="SM00365">
    <property type="entry name" value="LRR_SD22"/>
    <property type="match status" value="4"/>
</dbReference>
<evidence type="ECO:0000256" key="1">
    <source>
        <dbReference type="ARBA" id="ARBA00022614"/>
    </source>
</evidence>
<keyword evidence="2" id="KW-0677">Repeat</keyword>
<dbReference type="Pfam" id="PF00086">
    <property type="entry name" value="Thyroglobulin_1"/>
    <property type="match status" value="1"/>
</dbReference>
<comment type="caution">
    <text evidence="4">Lacks conserved residue(s) required for the propagation of feature annotation.</text>
</comment>
<evidence type="ECO:0000256" key="2">
    <source>
        <dbReference type="ARBA" id="ARBA00022737"/>
    </source>
</evidence>
<proteinExistence type="predicted"/>
<dbReference type="SMART" id="SM00211">
    <property type="entry name" value="TY"/>
    <property type="match status" value="2"/>
</dbReference>
<comment type="caution">
    <text evidence="7">The sequence shown here is derived from an EMBL/GenBank/DDBJ whole genome shotgun (WGS) entry which is preliminary data.</text>
</comment>
<dbReference type="InterPro" id="IPR000716">
    <property type="entry name" value="Thyroglobulin_1"/>
</dbReference>
<name>A0AAV6UDA5_9ARAC</name>
<feature type="domain" description="Thyroglobulin type-1" evidence="6">
    <location>
        <begin position="429"/>
        <end position="493"/>
    </location>
</feature>
<dbReference type="Gene3D" id="3.80.10.10">
    <property type="entry name" value="Ribonuclease Inhibitor"/>
    <property type="match status" value="2"/>
</dbReference>
<accession>A0AAV6UDA5</accession>
<dbReference type="SUPFAM" id="SSF52058">
    <property type="entry name" value="L domain-like"/>
    <property type="match status" value="1"/>
</dbReference>
<dbReference type="CDD" id="cd21340">
    <property type="entry name" value="PPP1R42"/>
    <property type="match status" value="1"/>
</dbReference>
<dbReference type="EMBL" id="JAFNEN010000493">
    <property type="protein sequence ID" value="KAG8181838.1"/>
    <property type="molecule type" value="Genomic_DNA"/>
</dbReference>
<dbReference type="AlphaFoldDB" id="A0AAV6UDA5"/>
<reference evidence="7 8" key="1">
    <citation type="journal article" date="2022" name="Nat. Ecol. Evol.">
        <title>A masculinizing supergene underlies an exaggerated male reproductive morph in a spider.</title>
        <authorList>
            <person name="Hendrickx F."/>
            <person name="De Corte Z."/>
            <person name="Sonet G."/>
            <person name="Van Belleghem S.M."/>
            <person name="Kostlbacher S."/>
            <person name="Vangestel C."/>
        </authorList>
    </citation>
    <scope>NUCLEOTIDE SEQUENCE [LARGE SCALE GENOMIC DNA]</scope>
    <source>
        <strain evidence="7">W744_W776</strain>
    </source>
</reference>
<dbReference type="PANTHER" id="PTHR46652">
    <property type="entry name" value="LEUCINE-RICH REPEAT AND IQ DOMAIN-CONTAINING PROTEIN 1-RELATED"/>
    <property type="match status" value="1"/>
</dbReference>
<dbReference type="InterPro" id="IPR050836">
    <property type="entry name" value="SDS22/Internalin_LRR"/>
</dbReference>
<dbReference type="Gene3D" id="4.10.800.10">
    <property type="entry name" value="Thyroglobulin type-1"/>
    <property type="match status" value="2"/>
</dbReference>
<dbReference type="InterPro" id="IPR001611">
    <property type="entry name" value="Leu-rich_rpt"/>
</dbReference>
<feature type="compositionally biased region" description="Low complexity" evidence="5">
    <location>
        <begin position="275"/>
        <end position="303"/>
    </location>
</feature>
<evidence type="ECO:0000313" key="7">
    <source>
        <dbReference type="EMBL" id="KAG8181838.1"/>
    </source>
</evidence>
<evidence type="ECO:0000256" key="5">
    <source>
        <dbReference type="SAM" id="MobiDB-lite"/>
    </source>
</evidence>
<feature type="disulfide bond" evidence="4">
    <location>
        <begin position="403"/>
        <end position="410"/>
    </location>
</feature>
<keyword evidence="1" id="KW-0433">Leucine-rich repeat</keyword>
<dbReference type="PANTHER" id="PTHR46652:SF3">
    <property type="entry name" value="LEUCINE-RICH REPEAT-CONTAINING PROTEIN 9"/>
    <property type="match status" value="1"/>
</dbReference>
<dbReference type="Proteomes" id="UP000827092">
    <property type="component" value="Unassembled WGS sequence"/>
</dbReference>
<dbReference type="PROSITE" id="PS51450">
    <property type="entry name" value="LRR"/>
    <property type="match status" value="4"/>
</dbReference>
<feature type="region of interest" description="Disordered" evidence="5">
    <location>
        <begin position="259"/>
        <end position="306"/>
    </location>
</feature>
<feature type="disulfide bond" evidence="4">
    <location>
        <begin position="469"/>
        <end position="476"/>
    </location>
</feature>
<feature type="domain" description="Thyroglobulin type-1" evidence="6">
    <location>
        <begin position="369"/>
        <end position="420"/>
    </location>
</feature>
<gene>
    <name evidence="7" type="ORF">JTE90_003985</name>
</gene>
<dbReference type="PROSITE" id="PS00484">
    <property type="entry name" value="THYROGLOBULIN_1_1"/>
    <property type="match status" value="1"/>
</dbReference>
<keyword evidence="3 4" id="KW-1015">Disulfide bond</keyword>
<dbReference type="PROSITE" id="PS51162">
    <property type="entry name" value="THYROGLOBULIN_1_2"/>
    <property type="match status" value="2"/>
</dbReference>
<sequence length="493" mass="56481">MNQQQNCSEEEHLERITHLYLQEQYIRKIENLHLCCNLIALYLYDNNIEKIENLDHLICLNCLYLHKNSITRIENLDMLSQLTVLNLGHNSISKVEGMESLCELRELYIQYQTLPEDQSLEFDPATVEWLGGTLRVLNVSGNRLQSFSALKLLENLENFTAEENDVWDLQELVNVFGHWKCAEVIKLTGNPVCNTKKYRDNVVVVCLELEELDGKVVPQAYRNFLLNWKQCLRLQDRKKESYAVLKPFLETQIKNKQLSPPRCARSSSVEAPIRSGSVSSSQSETSAGSSRSKSTQRSTSRTRSLQEVPMRLPVEKSCEVIFAIRNLFLFIYLRVKSCCSSYSDNTFNMKVLICCVVVISLYITLGNCAKDCAEERKRALESNKEGRIVPKCTENGEFQDLQCVRGTSNCTCYRPDGTRIMRPNSKVRSCHCIKHKDKLDTLEKDAGKKLHGAYHPQCEEDGTFKRKQCHGSAGTCWCVNEKGEKVDKKIEEC</sequence>
<dbReference type="SUPFAM" id="SSF57610">
    <property type="entry name" value="Thyroglobulin type-1 domain"/>
    <property type="match status" value="2"/>
</dbReference>
<organism evidence="7 8">
    <name type="scientific">Oedothorax gibbosus</name>
    <dbReference type="NCBI Taxonomy" id="931172"/>
    <lineage>
        <taxon>Eukaryota</taxon>
        <taxon>Metazoa</taxon>
        <taxon>Ecdysozoa</taxon>
        <taxon>Arthropoda</taxon>
        <taxon>Chelicerata</taxon>
        <taxon>Arachnida</taxon>
        <taxon>Araneae</taxon>
        <taxon>Araneomorphae</taxon>
        <taxon>Entelegynae</taxon>
        <taxon>Araneoidea</taxon>
        <taxon>Linyphiidae</taxon>
        <taxon>Erigoninae</taxon>
        <taxon>Oedothorax</taxon>
    </lineage>
</organism>
<keyword evidence="8" id="KW-1185">Reference proteome</keyword>
<evidence type="ECO:0000256" key="3">
    <source>
        <dbReference type="ARBA" id="ARBA00023157"/>
    </source>
</evidence>
<evidence type="ECO:0000256" key="4">
    <source>
        <dbReference type="PROSITE-ProRule" id="PRU00500"/>
    </source>
</evidence>
<dbReference type="InterPro" id="IPR032675">
    <property type="entry name" value="LRR_dom_sf"/>
</dbReference>